<feature type="compositionally biased region" description="Low complexity" evidence="1">
    <location>
        <begin position="515"/>
        <end position="526"/>
    </location>
</feature>
<dbReference type="PROSITE" id="PS51857">
    <property type="entry name" value="CSD_2"/>
    <property type="match status" value="1"/>
</dbReference>
<evidence type="ECO:0000313" key="4">
    <source>
        <dbReference type="Proteomes" id="UP000601435"/>
    </source>
</evidence>
<dbReference type="GO" id="GO:0003676">
    <property type="term" value="F:nucleic acid binding"/>
    <property type="evidence" value="ECO:0007669"/>
    <property type="project" value="InterPro"/>
</dbReference>
<feature type="compositionally biased region" description="Low complexity" evidence="1">
    <location>
        <begin position="162"/>
        <end position="175"/>
    </location>
</feature>
<dbReference type="Pfam" id="PF00313">
    <property type="entry name" value="CSD"/>
    <property type="match status" value="1"/>
</dbReference>
<dbReference type="InterPro" id="IPR012340">
    <property type="entry name" value="NA-bd_OB-fold"/>
</dbReference>
<evidence type="ECO:0000256" key="1">
    <source>
        <dbReference type="SAM" id="MobiDB-lite"/>
    </source>
</evidence>
<sequence>METAQGTWDLGSLGEVNVDSQSSPGSVPVALTKSLSEAETLQSMETTSPGSDTAAKEIKDDEYPPQELKDQGPSLPVPPWQARHAHWQHWQLQQWHYQQRMVHPPPPLHFQPPHISLQPPSSNEVQELEGLAGKKFHSIQELENAMKHRSRSASMEKDPVLPHNGHSPSHSHGWSMAGGHVGHVSNHSQHLRNPKSKLPLPPPPPPPPPPSQVQAAPLQSSQAQAQSQFQGGMTMQTGTVRRLFPGKGFGFVARDDGGRGARHGRGDVFLHFSDLEPGVGSSELAVGARVKFYWEEPADAQRGPGGRARRVSLTELPEPAPGVPPMSLPYAFGSHPVMAEAEVTATTPVSRLAGMSTWSTASSLVPARPRHTGRVYRRESLLAVEAKMRSAGHLREPRPVGVPRLLPMPKWYWDNEGCVSEDETDDEARLRALEARLDRENGADAKNFETFGEAWAVEAWTFEDALAANQRIAAHQRAGLAGPLPAAGPARAAPPSAPASAPPSPACVREEGRGEAAAPAPTMILQ</sequence>
<dbReference type="EMBL" id="CAJNJA010014607">
    <property type="protein sequence ID" value="CAE7346058.1"/>
    <property type="molecule type" value="Genomic_DNA"/>
</dbReference>
<feature type="region of interest" description="Disordered" evidence="1">
    <location>
        <begin position="1"/>
        <end position="72"/>
    </location>
</feature>
<proteinExistence type="predicted"/>
<feature type="compositionally biased region" description="Low complexity" evidence="1">
    <location>
        <begin position="212"/>
        <end position="228"/>
    </location>
</feature>
<dbReference type="OrthoDB" id="438177at2759"/>
<accession>A0A812P9Z3</accession>
<dbReference type="Proteomes" id="UP000601435">
    <property type="component" value="Unassembled WGS sequence"/>
</dbReference>
<gene>
    <name evidence="3" type="ORF">SNEC2469_LOCUS8962</name>
</gene>
<evidence type="ECO:0000313" key="3">
    <source>
        <dbReference type="EMBL" id="CAE7346058.1"/>
    </source>
</evidence>
<organism evidence="3 4">
    <name type="scientific">Symbiodinium necroappetens</name>
    <dbReference type="NCBI Taxonomy" id="1628268"/>
    <lineage>
        <taxon>Eukaryota</taxon>
        <taxon>Sar</taxon>
        <taxon>Alveolata</taxon>
        <taxon>Dinophyceae</taxon>
        <taxon>Suessiales</taxon>
        <taxon>Symbiodiniaceae</taxon>
        <taxon>Symbiodinium</taxon>
    </lineage>
</organism>
<dbReference type="Gene3D" id="2.40.50.140">
    <property type="entry name" value="Nucleic acid-binding proteins"/>
    <property type="match status" value="1"/>
</dbReference>
<name>A0A812P9Z3_9DINO</name>
<reference evidence="3" key="1">
    <citation type="submission" date="2021-02" db="EMBL/GenBank/DDBJ databases">
        <authorList>
            <person name="Dougan E. K."/>
            <person name="Rhodes N."/>
            <person name="Thang M."/>
            <person name="Chan C."/>
        </authorList>
    </citation>
    <scope>NUCLEOTIDE SEQUENCE</scope>
</reference>
<feature type="compositionally biased region" description="Pro residues" evidence="1">
    <location>
        <begin position="199"/>
        <end position="211"/>
    </location>
</feature>
<feature type="region of interest" description="Disordered" evidence="1">
    <location>
        <begin position="485"/>
        <end position="526"/>
    </location>
</feature>
<protein>
    <recommendedName>
        <fullName evidence="2">CSD domain-containing protein</fullName>
    </recommendedName>
</protein>
<feature type="compositionally biased region" description="Pro residues" evidence="1">
    <location>
        <begin position="495"/>
        <end position="505"/>
    </location>
</feature>
<dbReference type="AlphaFoldDB" id="A0A812P9Z3"/>
<feature type="domain" description="CSD" evidence="2">
    <location>
        <begin position="235"/>
        <end position="313"/>
    </location>
</feature>
<dbReference type="InterPro" id="IPR002059">
    <property type="entry name" value="CSP_DNA-bd"/>
</dbReference>
<keyword evidence="4" id="KW-1185">Reference proteome</keyword>
<comment type="caution">
    <text evidence="3">The sequence shown here is derived from an EMBL/GenBank/DDBJ whole genome shotgun (WGS) entry which is preliminary data.</text>
</comment>
<feature type="compositionally biased region" description="Low complexity" evidence="1">
    <location>
        <begin position="485"/>
        <end position="494"/>
    </location>
</feature>
<feature type="compositionally biased region" description="Basic and acidic residues" evidence="1">
    <location>
        <begin position="54"/>
        <end position="70"/>
    </location>
</feature>
<evidence type="ECO:0000259" key="2">
    <source>
        <dbReference type="PROSITE" id="PS51857"/>
    </source>
</evidence>
<feature type="compositionally biased region" description="Polar residues" evidence="1">
    <location>
        <begin position="33"/>
        <end position="51"/>
    </location>
</feature>
<dbReference type="SMART" id="SM00357">
    <property type="entry name" value="CSP"/>
    <property type="match status" value="1"/>
</dbReference>
<dbReference type="SUPFAM" id="SSF50249">
    <property type="entry name" value="Nucleic acid-binding proteins"/>
    <property type="match status" value="1"/>
</dbReference>
<dbReference type="InterPro" id="IPR011129">
    <property type="entry name" value="CSD"/>
</dbReference>
<feature type="region of interest" description="Disordered" evidence="1">
    <location>
        <begin position="145"/>
        <end position="230"/>
    </location>
</feature>